<dbReference type="SUPFAM" id="SSF46689">
    <property type="entry name" value="Homeodomain-like"/>
    <property type="match status" value="1"/>
</dbReference>
<feature type="region of interest" description="Disordered" evidence="2">
    <location>
        <begin position="391"/>
        <end position="412"/>
    </location>
</feature>
<accession>U5EMP0</accession>
<evidence type="ECO:0000259" key="3">
    <source>
        <dbReference type="Pfam" id="PF05225"/>
    </source>
</evidence>
<feature type="compositionally biased region" description="Low complexity" evidence="2">
    <location>
        <begin position="479"/>
        <end position="496"/>
    </location>
</feature>
<organism evidence="4">
    <name type="scientific">Corethrella appendiculata</name>
    <dbReference type="NCBI Taxonomy" id="1370023"/>
    <lineage>
        <taxon>Eukaryota</taxon>
        <taxon>Metazoa</taxon>
        <taxon>Ecdysozoa</taxon>
        <taxon>Arthropoda</taxon>
        <taxon>Hexapoda</taxon>
        <taxon>Insecta</taxon>
        <taxon>Pterygota</taxon>
        <taxon>Neoptera</taxon>
        <taxon>Endopterygota</taxon>
        <taxon>Diptera</taxon>
        <taxon>Nematocera</taxon>
        <taxon>Culicoidea</taxon>
        <taxon>Chaoboridae</taxon>
        <taxon>Corethrella</taxon>
    </lineage>
</organism>
<proteinExistence type="evidence at transcript level"/>
<dbReference type="Pfam" id="PF05225">
    <property type="entry name" value="HTH_psq"/>
    <property type="match status" value="1"/>
</dbReference>
<dbReference type="AlphaFoldDB" id="U5EMP0"/>
<evidence type="ECO:0000256" key="2">
    <source>
        <dbReference type="SAM" id="MobiDB-lite"/>
    </source>
</evidence>
<feature type="non-terminal residue" evidence="4">
    <location>
        <position position="1"/>
    </location>
</feature>
<dbReference type="Gene3D" id="1.10.10.60">
    <property type="entry name" value="Homeodomain-like"/>
    <property type="match status" value="1"/>
</dbReference>
<dbReference type="GO" id="GO:0003677">
    <property type="term" value="F:DNA binding"/>
    <property type="evidence" value="ECO:0007669"/>
    <property type="project" value="InterPro"/>
</dbReference>
<evidence type="ECO:0000256" key="1">
    <source>
        <dbReference type="ARBA" id="ARBA00004123"/>
    </source>
</evidence>
<feature type="compositionally biased region" description="Polar residues" evidence="2">
    <location>
        <begin position="393"/>
        <end position="404"/>
    </location>
</feature>
<dbReference type="EMBL" id="GANO01004401">
    <property type="protein sequence ID" value="JAB55470.1"/>
    <property type="molecule type" value="mRNA"/>
</dbReference>
<comment type="subcellular location">
    <subcellularLocation>
        <location evidence="1">Nucleus</location>
    </subcellularLocation>
</comment>
<feature type="domain" description="HTH psq-type" evidence="3">
    <location>
        <begin position="4"/>
        <end position="34"/>
    </location>
</feature>
<dbReference type="GO" id="GO:0005634">
    <property type="term" value="C:nucleus"/>
    <property type="evidence" value="ECO:0007669"/>
    <property type="project" value="UniProtKB-SubCell"/>
</dbReference>
<dbReference type="InterPro" id="IPR009057">
    <property type="entry name" value="Homeodomain-like_sf"/>
</dbReference>
<feature type="region of interest" description="Disordered" evidence="2">
    <location>
        <begin position="479"/>
        <end position="500"/>
    </location>
</feature>
<name>U5EMP0_9DIPT</name>
<evidence type="ECO:0000313" key="4">
    <source>
        <dbReference type="EMBL" id="JAB55470.1"/>
    </source>
</evidence>
<sequence>DVQNAIRDILQNKTSIRKASCNYNVPRTTLSTHLSKVLDQKLDEHKFRTDEEEFLINWLFECVKRGFLIRFDNIYEAVASIIKESGEEREHPFESENDFTYRRLLRRYRWLSNNVKQNLVKTNKGLCLWYRDIEIYLLENNYYEILNCPNRIFVCDEFFFQKQPNITSNIKSALTNTNVCYLFSAIGEIVPPLLIYSFENEIPKQIQKSVPKDYGTACDPNGAIESKSFIYYLNRVFQSFLLKNGIEFPVILFVNDTQIKLTLELSNTCKNLGIILIALNPQINRLTSYVFEDLVTGWNVEVPKWEQVNNQPFTVVEFAGLTQIINQKYIDINKIMCNFQESSIFPWISNYNEEDDEFVAVKTAADNFTESKDGFAVDVDVSDFLEDFESHSQDGYQQQRATKANHSDINDDEDDDIEITVKFGDFKNAIGTKLTSKFNSQLAQEEEVETPEPFSSHAENVLFDIFKLFNSHSSVPQHSAAATTSQATSKQSTPQKINAGSEIFEIIELNDDDDD</sequence>
<dbReference type="InterPro" id="IPR007889">
    <property type="entry name" value="HTH_Psq"/>
</dbReference>
<reference evidence="4" key="1">
    <citation type="journal article" date="2014" name="Insect Biochem. Mol. Biol.">
        <title>An insight into the sialome of the frog biting fly, Corethrella appendiculata.</title>
        <authorList>
            <person name="Ribeiro J.M.C."/>
            <person name="Chagas A.C."/>
            <person name="Pham V.M."/>
            <person name="Lounibos L.P."/>
            <person name="Calvo E."/>
        </authorList>
    </citation>
    <scope>NUCLEOTIDE SEQUENCE</scope>
    <source>
        <tissue evidence="4">Salivary glands</tissue>
    </source>
</reference>
<protein>
    <recommendedName>
        <fullName evidence="3">HTH psq-type domain-containing protein</fullName>
    </recommendedName>
</protein>